<dbReference type="PANTHER" id="PTHR44176:SF1">
    <property type="entry name" value="DNAJ HOMOLOG SUBFAMILY C MEMBER 25"/>
    <property type="match status" value="1"/>
</dbReference>
<reference evidence="11" key="2">
    <citation type="submission" date="2025-08" db="UniProtKB">
        <authorList>
            <consortium name="RefSeq"/>
        </authorList>
    </citation>
    <scope>IDENTIFICATION</scope>
    <source>
        <tissue evidence="11">Whole sample</tissue>
    </source>
</reference>
<dbReference type="SUPFAM" id="SSF46565">
    <property type="entry name" value="Chaperone J-domain"/>
    <property type="match status" value="1"/>
</dbReference>
<evidence type="ECO:0000256" key="5">
    <source>
        <dbReference type="ARBA" id="ARBA00023186"/>
    </source>
</evidence>
<keyword evidence="2 7" id="KW-0812">Transmembrane</keyword>
<dbReference type="InterPro" id="IPR036869">
    <property type="entry name" value="J_dom_sf"/>
</dbReference>
<evidence type="ECO:0000259" key="9">
    <source>
        <dbReference type="PROSITE" id="PS50076"/>
    </source>
</evidence>
<evidence type="ECO:0000256" key="7">
    <source>
        <dbReference type="SAM" id="Phobius"/>
    </source>
</evidence>
<dbReference type="OrthoDB" id="270167at2759"/>
<dbReference type="PANTHER" id="PTHR44176">
    <property type="entry name" value="DNAJ HOMOLOG SUBFAMILY C MEMBER 25"/>
    <property type="match status" value="1"/>
</dbReference>
<dbReference type="PROSITE" id="PS00636">
    <property type="entry name" value="DNAJ_1"/>
    <property type="match status" value="1"/>
</dbReference>
<evidence type="ECO:0000256" key="6">
    <source>
        <dbReference type="ARBA" id="ARBA00024193"/>
    </source>
</evidence>
<dbReference type="GO" id="GO:0005789">
    <property type="term" value="C:endoplasmic reticulum membrane"/>
    <property type="evidence" value="ECO:0007669"/>
    <property type="project" value="TreeGrafter"/>
</dbReference>
<feature type="chain" id="PRO_5034958029" evidence="8">
    <location>
        <begin position="23"/>
        <end position="342"/>
    </location>
</feature>
<evidence type="ECO:0000256" key="3">
    <source>
        <dbReference type="ARBA" id="ARBA00022989"/>
    </source>
</evidence>
<accession>A0A8B8BUF9</accession>
<keyword evidence="10" id="KW-1185">Reference proteome</keyword>
<evidence type="ECO:0000256" key="2">
    <source>
        <dbReference type="ARBA" id="ARBA00022692"/>
    </source>
</evidence>
<dbReference type="InterPro" id="IPR001623">
    <property type="entry name" value="DnaJ_domain"/>
</dbReference>
<sequence>MAHICGVKMIFFLLLLVSPSYGFLEGLYCGLENCYEILGVTRDASRGEITKGYRKLAKKWHPDMAGKGEEKEEFTKMFQKIANAYEILRDDEQRENYNYMLDNPDEHLANYYRYYRRYAPKVDIRIVIAVSLTIISAIQYWGAWNNYNTAINYLCKEPKYRIQAVGIAKAEGLIGQKRDRKDKRTKEEIRNEEEEIIKKVIEEKMDIRGGYSKPDIKDILWIQLILSPYYLVQYLIWFARWVWRFWIRREEYGEEEKLYLIKKYLKASRSQWEASPVLFPLAKEENFDEYMRKELWIKDNFNAWKQEKEEEMKAKLAESARYKSFRRYMKKGGPGQMTFGPE</sequence>
<feature type="domain" description="J" evidence="9">
    <location>
        <begin position="33"/>
        <end position="101"/>
    </location>
</feature>
<dbReference type="Proteomes" id="UP000694844">
    <property type="component" value="Chromosome 1"/>
</dbReference>
<evidence type="ECO:0000256" key="1">
    <source>
        <dbReference type="ARBA" id="ARBA00004141"/>
    </source>
</evidence>
<proteinExistence type="inferred from homology"/>
<evidence type="ECO:0000256" key="4">
    <source>
        <dbReference type="ARBA" id="ARBA00023136"/>
    </source>
</evidence>
<dbReference type="RefSeq" id="XP_022306988.1">
    <property type="nucleotide sequence ID" value="XM_022451280.1"/>
</dbReference>
<comment type="subcellular location">
    <subcellularLocation>
        <location evidence="1">Membrane</location>
        <topology evidence="1">Multi-pass membrane protein</topology>
    </subcellularLocation>
</comment>
<feature type="transmembrane region" description="Helical" evidence="7">
    <location>
        <begin position="220"/>
        <end position="239"/>
    </location>
</feature>
<dbReference type="InterPro" id="IPR044632">
    <property type="entry name" value="DNAJC25-like"/>
</dbReference>
<protein>
    <submittedName>
        <fullName evidence="11">DnaJ homolog subfamily C member 25 homolog isoform X1</fullName>
    </submittedName>
</protein>
<feature type="signal peptide" evidence="8">
    <location>
        <begin position="1"/>
        <end position="22"/>
    </location>
</feature>
<keyword evidence="3 7" id="KW-1133">Transmembrane helix</keyword>
<dbReference type="Gene3D" id="1.10.287.110">
    <property type="entry name" value="DnaJ domain"/>
    <property type="match status" value="1"/>
</dbReference>
<evidence type="ECO:0000313" key="10">
    <source>
        <dbReference type="Proteomes" id="UP000694844"/>
    </source>
</evidence>
<keyword evidence="5" id="KW-0143">Chaperone</keyword>
<dbReference type="PRINTS" id="PR00625">
    <property type="entry name" value="JDOMAIN"/>
</dbReference>
<organism evidence="10 11">
    <name type="scientific">Crassostrea virginica</name>
    <name type="common">Eastern oyster</name>
    <dbReference type="NCBI Taxonomy" id="6565"/>
    <lineage>
        <taxon>Eukaryota</taxon>
        <taxon>Metazoa</taxon>
        <taxon>Spiralia</taxon>
        <taxon>Lophotrochozoa</taxon>
        <taxon>Mollusca</taxon>
        <taxon>Bivalvia</taxon>
        <taxon>Autobranchia</taxon>
        <taxon>Pteriomorphia</taxon>
        <taxon>Ostreida</taxon>
        <taxon>Ostreoidea</taxon>
        <taxon>Ostreidae</taxon>
        <taxon>Crassostrea</taxon>
    </lineage>
</organism>
<evidence type="ECO:0000256" key="8">
    <source>
        <dbReference type="SAM" id="SignalP"/>
    </source>
</evidence>
<dbReference type="KEGG" id="cvn:111113188"/>
<evidence type="ECO:0000313" key="11">
    <source>
        <dbReference type="RefSeq" id="XP_022306988.1"/>
    </source>
</evidence>
<dbReference type="AlphaFoldDB" id="A0A8B8BUF9"/>
<dbReference type="SMART" id="SM00271">
    <property type="entry name" value="DnaJ"/>
    <property type="match status" value="1"/>
</dbReference>
<dbReference type="PROSITE" id="PS50076">
    <property type="entry name" value="DNAJ_2"/>
    <property type="match status" value="1"/>
</dbReference>
<dbReference type="Pfam" id="PF00226">
    <property type="entry name" value="DnaJ"/>
    <property type="match status" value="1"/>
</dbReference>
<dbReference type="GeneID" id="111113188"/>
<keyword evidence="4 7" id="KW-0472">Membrane</keyword>
<reference evidence="10" key="1">
    <citation type="submission" date="2024-06" db="UniProtKB">
        <authorList>
            <consortium name="RefSeq"/>
        </authorList>
    </citation>
    <scope>NUCLEOTIDE SEQUENCE [LARGE SCALE GENOMIC DNA]</scope>
</reference>
<dbReference type="GO" id="GO:0006457">
    <property type="term" value="P:protein folding"/>
    <property type="evidence" value="ECO:0007669"/>
    <property type="project" value="InterPro"/>
</dbReference>
<dbReference type="CDD" id="cd06257">
    <property type="entry name" value="DnaJ"/>
    <property type="match status" value="1"/>
</dbReference>
<gene>
    <name evidence="11" type="primary">LOC111113188</name>
</gene>
<keyword evidence="8" id="KW-0732">Signal</keyword>
<dbReference type="InterPro" id="IPR018253">
    <property type="entry name" value="DnaJ_domain_CS"/>
</dbReference>
<name>A0A8B8BUF9_CRAVI</name>
<comment type="similarity">
    <text evidence="6">Belongs to the DNAJC25 family.</text>
</comment>